<evidence type="ECO:0000256" key="9">
    <source>
        <dbReference type="ARBA" id="ARBA00023180"/>
    </source>
</evidence>
<evidence type="ECO:0000256" key="8">
    <source>
        <dbReference type="ARBA" id="ARBA00023136"/>
    </source>
</evidence>
<dbReference type="GO" id="GO:0000293">
    <property type="term" value="F:ferric-chelate reductase activity"/>
    <property type="evidence" value="ECO:0007669"/>
    <property type="project" value="TreeGrafter"/>
</dbReference>
<proteinExistence type="inferred from homology"/>
<evidence type="ECO:0000256" key="5">
    <source>
        <dbReference type="ARBA" id="ARBA00022989"/>
    </source>
</evidence>
<dbReference type="PANTHER" id="PTHR32361:SF9">
    <property type="entry name" value="FERRIC REDUCTASE TRANSMEMBRANE COMPONENT 3-RELATED"/>
    <property type="match status" value="1"/>
</dbReference>
<keyword evidence="5 11" id="KW-1133">Transmembrane helix</keyword>
<keyword evidence="4 11" id="KW-0812">Transmembrane</keyword>
<evidence type="ECO:0000256" key="3">
    <source>
        <dbReference type="ARBA" id="ARBA00022448"/>
    </source>
</evidence>
<comment type="similarity">
    <text evidence="2">Belongs to the ferric reductase (FRE) family.</text>
</comment>
<dbReference type="InterPro" id="IPR013121">
    <property type="entry name" value="Fe_red_NAD-bd_6"/>
</dbReference>
<feature type="compositionally biased region" description="Basic and acidic residues" evidence="10">
    <location>
        <begin position="416"/>
        <end position="426"/>
    </location>
</feature>
<protein>
    <submittedName>
        <fullName evidence="13">Ferric/cupric reductase transmembrane component 1</fullName>
    </submittedName>
</protein>
<evidence type="ECO:0000256" key="10">
    <source>
        <dbReference type="SAM" id="MobiDB-lite"/>
    </source>
</evidence>
<evidence type="ECO:0000256" key="2">
    <source>
        <dbReference type="ARBA" id="ARBA00006278"/>
    </source>
</evidence>
<dbReference type="Proteomes" id="UP001362999">
    <property type="component" value="Unassembled WGS sequence"/>
</dbReference>
<keyword evidence="3" id="KW-0813">Transport</keyword>
<name>A0AAW0ACS3_9AGAR</name>
<reference evidence="13 14" key="1">
    <citation type="journal article" date="2024" name="J Genomics">
        <title>Draft genome sequencing and assembly of Favolaschia claudopus CIRM-BRFM 2984 isolated from oak limbs.</title>
        <authorList>
            <person name="Navarro D."/>
            <person name="Drula E."/>
            <person name="Chaduli D."/>
            <person name="Cazenave R."/>
            <person name="Ahrendt S."/>
            <person name="Wang J."/>
            <person name="Lipzen A."/>
            <person name="Daum C."/>
            <person name="Barry K."/>
            <person name="Grigoriev I.V."/>
            <person name="Favel A."/>
            <person name="Rosso M.N."/>
            <person name="Martin F."/>
        </authorList>
    </citation>
    <scope>NUCLEOTIDE SEQUENCE [LARGE SCALE GENOMIC DNA]</scope>
    <source>
        <strain evidence="13 14">CIRM-BRFM 2984</strain>
    </source>
</reference>
<keyword evidence="7" id="KW-0406">Ion transport</keyword>
<comment type="caution">
    <text evidence="13">The sequence shown here is derived from an EMBL/GenBank/DDBJ whole genome shotgun (WGS) entry which is preliminary data.</text>
</comment>
<dbReference type="GO" id="GO:0006826">
    <property type="term" value="P:iron ion transport"/>
    <property type="evidence" value="ECO:0007669"/>
    <property type="project" value="TreeGrafter"/>
</dbReference>
<dbReference type="InterPro" id="IPR039261">
    <property type="entry name" value="FNR_nucleotide-bd"/>
</dbReference>
<dbReference type="InterPro" id="IPR051410">
    <property type="entry name" value="Ferric/Cupric_Reductase"/>
</dbReference>
<organism evidence="13 14">
    <name type="scientific">Favolaschia claudopus</name>
    <dbReference type="NCBI Taxonomy" id="2862362"/>
    <lineage>
        <taxon>Eukaryota</taxon>
        <taxon>Fungi</taxon>
        <taxon>Dikarya</taxon>
        <taxon>Basidiomycota</taxon>
        <taxon>Agaricomycotina</taxon>
        <taxon>Agaricomycetes</taxon>
        <taxon>Agaricomycetidae</taxon>
        <taxon>Agaricales</taxon>
        <taxon>Marasmiineae</taxon>
        <taxon>Mycenaceae</taxon>
        <taxon>Favolaschia</taxon>
    </lineage>
</organism>
<dbReference type="Gene3D" id="3.40.50.80">
    <property type="entry name" value="Nucleotide-binding domain of ferredoxin-NADP reductase (FNR) module"/>
    <property type="match status" value="1"/>
</dbReference>
<feature type="transmembrane region" description="Helical" evidence="11">
    <location>
        <begin position="125"/>
        <end position="143"/>
    </location>
</feature>
<dbReference type="EMBL" id="JAWWNJ010000076">
    <property type="protein sequence ID" value="KAK7006463.1"/>
    <property type="molecule type" value="Genomic_DNA"/>
</dbReference>
<keyword evidence="8 11" id="KW-0472">Membrane</keyword>
<feature type="transmembrane region" description="Helical" evidence="11">
    <location>
        <begin position="101"/>
        <end position="119"/>
    </location>
</feature>
<evidence type="ECO:0000256" key="7">
    <source>
        <dbReference type="ARBA" id="ARBA00023065"/>
    </source>
</evidence>
<evidence type="ECO:0000256" key="6">
    <source>
        <dbReference type="ARBA" id="ARBA00023002"/>
    </source>
</evidence>
<evidence type="ECO:0000313" key="14">
    <source>
        <dbReference type="Proteomes" id="UP001362999"/>
    </source>
</evidence>
<dbReference type="PANTHER" id="PTHR32361">
    <property type="entry name" value="FERRIC/CUPRIC REDUCTASE TRANSMEMBRANE COMPONENT"/>
    <property type="match status" value="1"/>
</dbReference>
<dbReference type="SFLD" id="SFLDS00052">
    <property type="entry name" value="Ferric_Reductase_Domain"/>
    <property type="match status" value="1"/>
</dbReference>
<dbReference type="InterPro" id="IPR013130">
    <property type="entry name" value="Fe3_Rdtase_TM_dom"/>
</dbReference>
<dbReference type="Pfam" id="PF08030">
    <property type="entry name" value="NAD_binding_6"/>
    <property type="match status" value="1"/>
</dbReference>
<evidence type="ECO:0000259" key="12">
    <source>
        <dbReference type="PROSITE" id="PS51384"/>
    </source>
</evidence>
<dbReference type="SUPFAM" id="SSF52343">
    <property type="entry name" value="Ferredoxin reductase-like, C-terminal NADP-linked domain"/>
    <property type="match status" value="1"/>
</dbReference>
<dbReference type="CDD" id="cd06186">
    <property type="entry name" value="NOX_Duox_like_FAD_NADP"/>
    <property type="match status" value="1"/>
</dbReference>
<accession>A0AAW0ACS3</accession>
<sequence length="694" mass="76141">MDHHTTTGVLAQKVDPDRIPRIALANLYPKQVWYFLATFIALVAACHALSMLYAYLTRNHPPPRRSNPGKSNDAVPVAPEAEEPGAGHVSLTRLPIALLNLFRTVAFRWSVVILGSYTINVADFFLAGMYIAGLFTWTFINSANHFGVKYDPKYWANRCSHIAATQMPLMTAFGMKNNFISFLSGVSFDKLEHLHRISARVIAVMFWVHGFGRIVLPYVLNDDMETYWFRIGVAAASAFTLLCILSVRPLRSRNHEAFMYIHLTMGVITLAGTYIHANEFGYGVYIWPSMFLWGLDRFLRLVRIAFVNSPLFPLGRTGDIDAKSILTSSATVTVLSPHFVRILVDAPAYFLWRWRPGQSAYITIIGAYPTSITEAHPFTVADVIDGREGKTGRGSMHVSAGSTEKESSEDGNSSGRDSKNGVEKSATKKPRLMFIVRVREGFTRQLVDSVLARPDSNTGVSRGFKALIDGPYSSPPNVRGFETVLFICGGSGVSFALPLFLDLISASHASHNPCCQRIVFVWAIRDPDQVNWIAEAVTHVLAGRDESTSHLPVIDIRLHVTTAVEDTQSFEGEDRPSQAQPADAEVAGGKTVVGTDPNPNIARAEKIDPTAKDRFLAVPGVQLIYGRPEIKAIIQTEIKAPGARGGAISVNVCGTLELAHSVRRAMSGQVGERFMDVLRGGPSVSLHVEGFGNA</sequence>
<dbReference type="SFLD" id="SFLDG01168">
    <property type="entry name" value="Ferric_reductase_subgroup_(FRE"/>
    <property type="match status" value="1"/>
</dbReference>
<keyword evidence="9" id="KW-0325">Glycoprotein</keyword>
<feature type="region of interest" description="Disordered" evidence="10">
    <location>
        <begin position="568"/>
        <end position="599"/>
    </location>
</feature>
<dbReference type="GO" id="GO:0005886">
    <property type="term" value="C:plasma membrane"/>
    <property type="evidence" value="ECO:0007669"/>
    <property type="project" value="TreeGrafter"/>
</dbReference>
<comment type="subcellular location">
    <subcellularLocation>
        <location evidence="1">Membrane</location>
        <topology evidence="1">Multi-pass membrane protein</topology>
    </subcellularLocation>
</comment>
<feature type="domain" description="FAD-binding FR-type" evidence="12">
    <location>
        <begin position="322"/>
        <end position="478"/>
    </location>
</feature>
<evidence type="ECO:0000313" key="13">
    <source>
        <dbReference type="EMBL" id="KAK7006463.1"/>
    </source>
</evidence>
<keyword evidence="6" id="KW-0560">Oxidoreductase</keyword>
<dbReference type="Pfam" id="PF01794">
    <property type="entry name" value="Ferric_reduct"/>
    <property type="match status" value="1"/>
</dbReference>
<feature type="transmembrane region" description="Helical" evidence="11">
    <location>
        <begin position="227"/>
        <end position="245"/>
    </location>
</feature>
<evidence type="ECO:0000256" key="11">
    <source>
        <dbReference type="SAM" id="Phobius"/>
    </source>
</evidence>
<feature type="transmembrane region" description="Helical" evidence="11">
    <location>
        <begin position="257"/>
        <end position="276"/>
    </location>
</feature>
<dbReference type="PROSITE" id="PS51384">
    <property type="entry name" value="FAD_FR"/>
    <property type="match status" value="1"/>
</dbReference>
<dbReference type="AlphaFoldDB" id="A0AAW0ACS3"/>
<feature type="transmembrane region" description="Helical" evidence="11">
    <location>
        <begin position="197"/>
        <end position="215"/>
    </location>
</feature>
<dbReference type="GO" id="GO:0006879">
    <property type="term" value="P:intracellular iron ion homeostasis"/>
    <property type="evidence" value="ECO:0007669"/>
    <property type="project" value="TreeGrafter"/>
</dbReference>
<evidence type="ECO:0000256" key="4">
    <source>
        <dbReference type="ARBA" id="ARBA00022692"/>
    </source>
</evidence>
<feature type="region of interest" description="Disordered" evidence="10">
    <location>
        <begin position="389"/>
        <end position="426"/>
    </location>
</feature>
<dbReference type="GO" id="GO:0015677">
    <property type="term" value="P:copper ion import"/>
    <property type="evidence" value="ECO:0007669"/>
    <property type="project" value="TreeGrafter"/>
</dbReference>
<gene>
    <name evidence="13" type="ORF">R3P38DRAFT_2556017</name>
</gene>
<evidence type="ECO:0000256" key="1">
    <source>
        <dbReference type="ARBA" id="ARBA00004141"/>
    </source>
</evidence>
<dbReference type="InterPro" id="IPR017927">
    <property type="entry name" value="FAD-bd_FR_type"/>
</dbReference>
<keyword evidence="14" id="KW-1185">Reference proteome</keyword>
<feature type="transmembrane region" description="Helical" evidence="11">
    <location>
        <begin position="32"/>
        <end position="56"/>
    </location>
</feature>